<feature type="signal peptide" evidence="1">
    <location>
        <begin position="1"/>
        <end position="18"/>
    </location>
</feature>
<dbReference type="EMBL" id="CAJQZP010001196">
    <property type="protein sequence ID" value="CAG5028153.1"/>
    <property type="molecule type" value="Genomic_DNA"/>
</dbReference>
<dbReference type="OrthoDB" id="7436505at2759"/>
<evidence type="ECO:0000313" key="3">
    <source>
        <dbReference type="Proteomes" id="UP000691718"/>
    </source>
</evidence>
<name>A0A8S3XKS3_PARAO</name>
<accession>A0A8S3XKS3</accession>
<proteinExistence type="predicted"/>
<keyword evidence="3" id="KW-1185">Reference proteome</keyword>
<organism evidence="2 3">
    <name type="scientific">Parnassius apollo</name>
    <name type="common">Apollo butterfly</name>
    <name type="synonym">Papilio apollo</name>
    <dbReference type="NCBI Taxonomy" id="110799"/>
    <lineage>
        <taxon>Eukaryota</taxon>
        <taxon>Metazoa</taxon>
        <taxon>Ecdysozoa</taxon>
        <taxon>Arthropoda</taxon>
        <taxon>Hexapoda</taxon>
        <taxon>Insecta</taxon>
        <taxon>Pterygota</taxon>
        <taxon>Neoptera</taxon>
        <taxon>Endopterygota</taxon>
        <taxon>Lepidoptera</taxon>
        <taxon>Glossata</taxon>
        <taxon>Ditrysia</taxon>
        <taxon>Papilionoidea</taxon>
        <taxon>Papilionidae</taxon>
        <taxon>Parnassiinae</taxon>
        <taxon>Parnassini</taxon>
        <taxon>Parnassius</taxon>
        <taxon>Parnassius</taxon>
    </lineage>
</organism>
<feature type="chain" id="PRO_5035829194" evidence="1">
    <location>
        <begin position="19"/>
        <end position="81"/>
    </location>
</feature>
<dbReference type="Proteomes" id="UP000691718">
    <property type="component" value="Unassembled WGS sequence"/>
</dbReference>
<evidence type="ECO:0000256" key="1">
    <source>
        <dbReference type="SAM" id="SignalP"/>
    </source>
</evidence>
<sequence>MKITLIFVFLAICSQISTILCNVSPGIPPTVSTTTRKPWTHKLKDGLNTFFQGAAIVGAVQNGIQNSRSNKHKQTHITHKP</sequence>
<comment type="caution">
    <text evidence="2">The sequence shown here is derived from an EMBL/GenBank/DDBJ whole genome shotgun (WGS) entry which is preliminary data.</text>
</comment>
<evidence type="ECO:0000313" key="2">
    <source>
        <dbReference type="EMBL" id="CAG5028153.1"/>
    </source>
</evidence>
<protein>
    <submittedName>
        <fullName evidence="2">(apollo) hypothetical protein</fullName>
    </submittedName>
</protein>
<dbReference type="AlphaFoldDB" id="A0A8S3XKS3"/>
<reference evidence="2" key="1">
    <citation type="submission" date="2021-04" db="EMBL/GenBank/DDBJ databases">
        <authorList>
            <person name="Tunstrom K."/>
        </authorList>
    </citation>
    <scope>NUCLEOTIDE SEQUENCE</scope>
</reference>
<keyword evidence="1" id="KW-0732">Signal</keyword>
<gene>
    <name evidence="2" type="ORF">PAPOLLO_LOCUS18979</name>
</gene>